<dbReference type="InterPro" id="IPR014612">
    <property type="entry name" value="Pop7/Rpp20"/>
</dbReference>
<dbReference type="GO" id="GO:0000172">
    <property type="term" value="C:ribonuclease MRP complex"/>
    <property type="evidence" value="ECO:0007669"/>
    <property type="project" value="InterPro"/>
</dbReference>
<protein>
    <submittedName>
        <fullName evidence="4">Uncharacterized protein</fullName>
    </submittedName>
</protein>
<evidence type="ECO:0000256" key="2">
    <source>
        <dbReference type="ARBA" id="ARBA00022694"/>
    </source>
</evidence>
<dbReference type="PANTHER" id="PTHR28256">
    <property type="entry name" value="RIBONUCLEASES P/MRP PROTEIN SUBUNIT POP7"/>
    <property type="match status" value="1"/>
</dbReference>
<dbReference type="OrthoDB" id="5416589at2759"/>
<dbReference type="GO" id="GO:0000294">
    <property type="term" value="P:nuclear-transcribed mRNA catabolic process, RNase MRP-dependent"/>
    <property type="evidence" value="ECO:0007669"/>
    <property type="project" value="TreeGrafter"/>
</dbReference>
<dbReference type="GO" id="GO:0034965">
    <property type="term" value="P:intronic box C/D snoRNA processing"/>
    <property type="evidence" value="ECO:0007669"/>
    <property type="project" value="TreeGrafter"/>
</dbReference>
<keyword evidence="5" id="KW-1185">Reference proteome</keyword>
<comment type="subcellular location">
    <subcellularLocation>
        <location evidence="1">Nucleus</location>
    </subcellularLocation>
</comment>
<gene>
    <name evidence="4" type="ORF">PICMEDRAFT_72357</name>
</gene>
<dbReference type="PANTHER" id="PTHR28256:SF1">
    <property type="entry name" value="RIBONUCLEASES P_MRP PROTEIN SUBUNIT POP7"/>
    <property type="match status" value="1"/>
</dbReference>
<dbReference type="RefSeq" id="XP_019017387.1">
    <property type="nucleotide sequence ID" value="XM_019164171.1"/>
</dbReference>
<dbReference type="GO" id="GO:0004526">
    <property type="term" value="F:ribonuclease P activity"/>
    <property type="evidence" value="ECO:0007669"/>
    <property type="project" value="TreeGrafter"/>
</dbReference>
<dbReference type="InterPro" id="IPR020241">
    <property type="entry name" value="RNase_P/MRP_Pop7_fungi"/>
</dbReference>
<dbReference type="GO" id="GO:0000171">
    <property type="term" value="F:ribonuclease MRP activity"/>
    <property type="evidence" value="ECO:0007669"/>
    <property type="project" value="TreeGrafter"/>
</dbReference>
<dbReference type="Pfam" id="PF12328">
    <property type="entry name" value="Rpp20"/>
    <property type="match status" value="1"/>
</dbReference>
<dbReference type="STRING" id="763406.A0A1E3NJF4"/>
<dbReference type="Proteomes" id="UP000094455">
    <property type="component" value="Unassembled WGS sequence"/>
</dbReference>
<dbReference type="GO" id="GO:0003723">
    <property type="term" value="F:RNA binding"/>
    <property type="evidence" value="ECO:0007669"/>
    <property type="project" value="TreeGrafter"/>
</dbReference>
<name>A0A1E3NJF4_9ASCO</name>
<dbReference type="InterPro" id="IPR036882">
    <property type="entry name" value="Alba-like_dom_sf"/>
</dbReference>
<reference evidence="4 5" key="1">
    <citation type="journal article" date="2016" name="Proc. Natl. Acad. Sci. U.S.A.">
        <title>Comparative genomics of biotechnologically important yeasts.</title>
        <authorList>
            <person name="Riley R."/>
            <person name="Haridas S."/>
            <person name="Wolfe K.H."/>
            <person name="Lopes M.R."/>
            <person name="Hittinger C.T."/>
            <person name="Goeker M."/>
            <person name="Salamov A.A."/>
            <person name="Wisecaver J.H."/>
            <person name="Long T.M."/>
            <person name="Calvey C.H."/>
            <person name="Aerts A.L."/>
            <person name="Barry K.W."/>
            <person name="Choi C."/>
            <person name="Clum A."/>
            <person name="Coughlan A.Y."/>
            <person name="Deshpande S."/>
            <person name="Douglass A.P."/>
            <person name="Hanson S.J."/>
            <person name="Klenk H.-P."/>
            <person name="LaButti K.M."/>
            <person name="Lapidus A."/>
            <person name="Lindquist E.A."/>
            <person name="Lipzen A.M."/>
            <person name="Meier-Kolthoff J.P."/>
            <person name="Ohm R.A."/>
            <person name="Otillar R.P."/>
            <person name="Pangilinan J.L."/>
            <person name="Peng Y."/>
            <person name="Rokas A."/>
            <person name="Rosa C.A."/>
            <person name="Scheuner C."/>
            <person name="Sibirny A.A."/>
            <person name="Slot J.C."/>
            <person name="Stielow J.B."/>
            <person name="Sun H."/>
            <person name="Kurtzman C.P."/>
            <person name="Blackwell M."/>
            <person name="Grigoriev I.V."/>
            <person name="Jeffries T.W."/>
        </authorList>
    </citation>
    <scope>NUCLEOTIDE SEQUENCE [LARGE SCALE GENOMIC DNA]</scope>
    <source>
        <strain evidence="4 5">NRRL Y-2026</strain>
    </source>
</reference>
<keyword evidence="2" id="KW-0819">tRNA processing</keyword>
<dbReference type="Gene3D" id="3.30.110.20">
    <property type="entry name" value="Alba-like domain"/>
    <property type="match status" value="1"/>
</dbReference>
<proteinExistence type="predicted"/>
<accession>A0A1E3NJF4</accession>
<dbReference type="AlphaFoldDB" id="A0A1E3NJF4"/>
<organism evidence="4 5">
    <name type="scientific">Pichia membranifaciens NRRL Y-2026</name>
    <dbReference type="NCBI Taxonomy" id="763406"/>
    <lineage>
        <taxon>Eukaryota</taxon>
        <taxon>Fungi</taxon>
        <taxon>Dikarya</taxon>
        <taxon>Ascomycota</taxon>
        <taxon>Saccharomycotina</taxon>
        <taxon>Pichiomycetes</taxon>
        <taxon>Pichiales</taxon>
        <taxon>Pichiaceae</taxon>
        <taxon>Pichia</taxon>
    </lineage>
</organism>
<sequence length="157" mass="18045">MSKKCQIPRYDSKKLIKHAPLRPYVHTELDTTVYVKSSTPFMSAVKRIEKMMSKFEEIPNKKGNLIRRGNVSLKCKFITVRGMGKSIDKVVNLGLHFKFEEKCTVDIFTKSVGVLDEFVCKETDKEEKEDVPGEEEGEDDSVLRKRNVGAIEVRIYI</sequence>
<evidence type="ECO:0000313" key="5">
    <source>
        <dbReference type="Proteomes" id="UP000094455"/>
    </source>
</evidence>
<evidence type="ECO:0000256" key="3">
    <source>
        <dbReference type="ARBA" id="ARBA00023242"/>
    </source>
</evidence>
<dbReference type="GO" id="GO:0006364">
    <property type="term" value="P:rRNA processing"/>
    <property type="evidence" value="ECO:0007669"/>
    <property type="project" value="TreeGrafter"/>
</dbReference>
<dbReference type="GO" id="GO:0001682">
    <property type="term" value="P:tRNA 5'-leader removal"/>
    <property type="evidence" value="ECO:0007669"/>
    <property type="project" value="InterPro"/>
</dbReference>
<dbReference type="GO" id="GO:0005655">
    <property type="term" value="C:nucleolar ribonuclease P complex"/>
    <property type="evidence" value="ECO:0007669"/>
    <property type="project" value="InterPro"/>
</dbReference>
<dbReference type="EMBL" id="KV454003">
    <property type="protein sequence ID" value="ODQ46274.1"/>
    <property type="molecule type" value="Genomic_DNA"/>
</dbReference>
<evidence type="ECO:0000256" key="1">
    <source>
        <dbReference type="ARBA" id="ARBA00004123"/>
    </source>
</evidence>
<keyword evidence="3" id="KW-0539">Nucleus</keyword>
<dbReference type="GeneID" id="30180858"/>
<evidence type="ECO:0000313" key="4">
    <source>
        <dbReference type="EMBL" id="ODQ46274.1"/>
    </source>
</evidence>